<evidence type="ECO:0000313" key="2">
    <source>
        <dbReference type="EMBL" id="CAK5270019.1"/>
    </source>
</evidence>
<gene>
    <name evidence="2" type="ORF">MYCIT1_LOCUS14169</name>
</gene>
<name>A0AAD2H8B9_9AGAR</name>
<accession>A0AAD2H8B9</accession>
<dbReference type="EMBL" id="CAVNYO010000158">
    <property type="protein sequence ID" value="CAK5270019.1"/>
    <property type="molecule type" value="Genomic_DNA"/>
</dbReference>
<dbReference type="AlphaFoldDB" id="A0AAD2H8B9"/>
<feature type="region of interest" description="Disordered" evidence="1">
    <location>
        <begin position="41"/>
        <end position="68"/>
    </location>
</feature>
<protein>
    <submittedName>
        <fullName evidence="2">Uncharacterized protein</fullName>
    </submittedName>
</protein>
<proteinExistence type="predicted"/>
<comment type="caution">
    <text evidence="2">The sequence shown here is derived from an EMBL/GenBank/DDBJ whole genome shotgun (WGS) entry which is preliminary data.</text>
</comment>
<reference evidence="2" key="1">
    <citation type="submission" date="2023-11" db="EMBL/GenBank/DDBJ databases">
        <authorList>
            <person name="De Vega J J."/>
            <person name="De Vega J J."/>
        </authorList>
    </citation>
    <scope>NUCLEOTIDE SEQUENCE</scope>
</reference>
<dbReference type="Proteomes" id="UP001295794">
    <property type="component" value="Unassembled WGS sequence"/>
</dbReference>
<organism evidence="2 3">
    <name type="scientific">Mycena citricolor</name>
    <dbReference type="NCBI Taxonomy" id="2018698"/>
    <lineage>
        <taxon>Eukaryota</taxon>
        <taxon>Fungi</taxon>
        <taxon>Dikarya</taxon>
        <taxon>Basidiomycota</taxon>
        <taxon>Agaricomycotina</taxon>
        <taxon>Agaricomycetes</taxon>
        <taxon>Agaricomycetidae</taxon>
        <taxon>Agaricales</taxon>
        <taxon>Marasmiineae</taxon>
        <taxon>Mycenaceae</taxon>
        <taxon>Mycena</taxon>
    </lineage>
</organism>
<evidence type="ECO:0000256" key="1">
    <source>
        <dbReference type="SAM" id="MobiDB-lite"/>
    </source>
</evidence>
<sequence length="68" mass="7751">MRQMHPPRRTWRLPWTSRGHRSCAEVVRSRELSCRVYGTDIEQGGARSGPGPHAADASAPRTRRLPWT</sequence>
<feature type="non-terminal residue" evidence="2">
    <location>
        <position position="68"/>
    </location>
</feature>
<keyword evidence="3" id="KW-1185">Reference proteome</keyword>
<evidence type="ECO:0000313" key="3">
    <source>
        <dbReference type="Proteomes" id="UP001295794"/>
    </source>
</evidence>